<dbReference type="AlphaFoldDB" id="A0A0L0FNE9"/>
<reference evidence="15 16" key="1">
    <citation type="submission" date="2011-02" db="EMBL/GenBank/DDBJ databases">
        <title>The Genome Sequence of Sphaeroforma arctica JP610.</title>
        <authorList>
            <consortium name="The Broad Institute Genome Sequencing Platform"/>
            <person name="Russ C."/>
            <person name="Cuomo C."/>
            <person name="Young S.K."/>
            <person name="Zeng Q."/>
            <person name="Gargeya S."/>
            <person name="Alvarado L."/>
            <person name="Berlin A."/>
            <person name="Chapman S.B."/>
            <person name="Chen Z."/>
            <person name="Freedman E."/>
            <person name="Gellesch M."/>
            <person name="Goldberg J."/>
            <person name="Griggs A."/>
            <person name="Gujja S."/>
            <person name="Heilman E."/>
            <person name="Heiman D."/>
            <person name="Howarth C."/>
            <person name="Mehta T."/>
            <person name="Neiman D."/>
            <person name="Pearson M."/>
            <person name="Roberts A."/>
            <person name="Saif S."/>
            <person name="Shea T."/>
            <person name="Shenoy N."/>
            <person name="Sisk P."/>
            <person name="Stolte C."/>
            <person name="Sykes S."/>
            <person name="White J."/>
            <person name="Yandava C."/>
            <person name="Burger G."/>
            <person name="Gray M.W."/>
            <person name="Holland P.W.H."/>
            <person name="King N."/>
            <person name="Lang F.B.F."/>
            <person name="Roger A.J."/>
            <person name="Ruiz-Trillo I."/>
            <person name="Haas B."/>
            <person name="Nusbaum C."/>
            <person name="Birren B."/>
        </authorList>
    </citation>
    <scope>NUCLEOTIDE SEQUENCE [LARGE SCALE GENOMIC DNA]</scope>
    <source>
        <strain evidence="15 16">JP610</strain>
    </source>
</reference>
<feature type="coiled-coil region" evidence="12">
    <location>
        <begin position="759"/>
        <end position="786"/>
    </location>
</feature>
<dbReference type="Gene3D" id="3.30.70.1620">
    <property type="match status" value="1"/>
</dbReference>
<proteinExistence type="inferred from homology"/>
<dbReference type="Proteomes" id="UP000054560">
    <property type="component" value="Unassembled WGS sequence"/>
</dbReference>
<feature type="coiled-coil region" evidence="12">
    <location>
        <begin position="229"/>
        <end position="291"/>
    </location>
</feature>
<dbReference type="PIRSF" id="PIRSF005719">
    <property type="entry name" value="SMC"/>
    <property type="match status" value="1"/>
</dbReference>
<keyword evidence="9" id="KW-0226">DNA condensation</keyword>
<keyword evidence="5" id="KW-0547">Nucleotide-binding</keyword>
<dbReference type="SUPFAM" id="SSF52540">
    <property type="entry name" value="P-loop containing nucleoside triphosphate hydrolases"/>
    <property type="match status" value="1"/>
</dbReference>
<feature type="non-terminal residue" evidence="15">
    <location>
        <position position="1"/>
    </location>
</feature>
<dbReference type="GO" id="GO:0016887">
    <property type="term" value="F:ATP hydrolysis activity"/>
    <property type="evidence" value="ECO:0007669"/>
    <property type="project" value="InterPro"/>
</dbReference>
<dbReference type="PANTHER" id="PTHR18937">
    <property type="entry name" value="STRUCTURAL MAINTENANCE OF CHROMOSOMES SMC FAMILY MEMBER"/>
    <property type="match status" value="1"/>
</dbReference>
<feature type="compositionally biased region" description="Basic and acidic residues" evidence="13">
    <location>
        <begin position="456"/>
        <end position="490"/>
    </location>
</feature>
<keyword evidence="6" id="KW-0498">Mitosis</keyword>
<organism evidence="15 16">
    <name type="scientific">Sphaeroforma arctica JP610</name>
    <dbReference type="NCBI Taxonomy" id="667725"/>
    <lineage>
        <taxon>Eukaryota</taxon>
        <taxon>Ichthyosporea</taxon>
        <taxon>Ichthyophonida</taxon>
        <taxon>Sphaeroforma</taxon>
    </lineage>
</organism>
<dbReference type="Gene3D" id="3.40.50.300">
    <property type="entry name" value="P-loop containing nucleotide triphosphate hydrolases"/>
    <property type="match status" value="2"/>
</dbReference>
<dbReference type="GeneID" id="25909811"/>
<dbReference type="OrthoDB" id="5575062at2759"/>
<keyword evidence="11" id="KW-0131">Cell cycle</keyword>
<evidence type="ECO:0000256" key="2">
    <source>
        <dbReference type="ARBA" id="ARBA00006005"/>
    </source>
</evidence>
<protein>
    <recommendedName>
        <fullName evidence="3">Structural maintenance of chromosomes protein 4</fullName>
    </recommendedName>
</protein>
<keyword evidence="10" id="KW-0539">Nucleus</keyword>
<gene>
    <name evidence="15" type="ORF">SARC_09307</name>
</gene>
<feature type="region of interest" description="Disordered" evidence="13">
    <location>
        <begin position="450"/>
        <end position="493"/>
    </location>
</feature>
<evidence type="ECO:0000256" key="9">
    <source>
        <dbReference type="ARBA" id="ARBA00023067"/>
    </source>
</evidence>
<keyword evidence="4" id="KW-0132">Cell division</keyword>
<dbReference type="Gene3D" id="1.10.287.1490">
    <property type="match status" value="1"/>
</dbReference>
<dbReference type="GO" id="GO:0000796">
    <property type="term" value="C:condensin complex"/>
    <property type="evidence" value="ECO:0007669"/>
    <property type="project" value="TreeGrafter"/>
</dbReference>
<sequence length="1191" mass="134192">QCFSSVVGPNGSGKSNVIDSLLFVFGRRAKQIRQKRLSELIHNSDKFPNLDYCCVYVHFCEIVDRDDDVLEVVPGTEVIVARKADRRSTSTYYLNGKVAKVDDVTTLLKAKGIDLDHNRFLILQGEVESISMMKPKAVDGNDEGLLEYLEDLIGSDVFKTPITQAADLAEKLNDERKEKLARVKAVGKEKERLEGPMKEAMKYINDCNTRTRHQSKLYQLQKYKHTAILDNAVLEKKKAKQELNDHIESQQREKAEMELIESQYANEKRECDALDKEVTKTKNEFAAFERKDAKFREDLKHRKTKGKKLDASLKADASTIEQQQHLIKKEEEFINSQSGDIDKFNTRLEKEETILRQIEEQFVEQTGELKIELEQKQKELQPENRKMNELQSRCDMCSSELDIASNRHKQAQEKLTDAQERLANTSTNISKKEASITEMKARDTQCRKQLQQTKEGLQRAEAQSKELNERIRKEKTDLEGAKSSMRESSDRSSVLNGLIQQKNNGKIPGIIGPLGSLGTIPDEYDVAVTTACSALNHIVVDTVSTGQKCTEYLRSAQLGRATFLILEKQGHLVNQMRRSVKAPENVHRLFDLITPAHEDYLPAFYFALRNTLVANDMQQATRIANSGGTQHRVVTLTGELIDTSGTMSGGGNRVLRGGMKSKLIPDIDPRMIEQKQKELAALEQEYDSLRRQIDEGKSTVSKLNEEIKEINVGLEHAIMDIDAIKKQAAELPGLCQTLATQVNQTPEEKKAEQKLTKDLEVISSQLGEAKARVAELDSQIKSLQNSIMDVGGVRMKAQKAKIEGIVQEISTVKSAVTKSQVTMKSATKKIQTCTNRQAKTQIELKENAQVIAAMKEEFVKLDEDARLVIEAMNKAQELLESKEGSLQELTGSYEKKKAAYAKIRSVQVDLQSSVEDWTKQVQSSTATVKAIVREIKAQSLIPGVSGSEEEMQLEEFSDVDLQAMVEADERELERAIDKLSKTIKNSSPNIGVVAEFQRKETEYNDRVSDLERVTTDREAARAKHESLRKQRLDMFMEGFNIVTLKLKEMYQMITLGGDAELELVDSLDPFSEGIVFSVRPPKKSWKNISNLSGGEKTLSSLALVFALHHFKPTPLYVMDEIDAALDFRNVSIVANYIKERTKNAQFIIISLRSNMFELADRLVGIYKTENHTKTAAINPAKFSFAANLLPS</sequence>
<evidence type="ECO:0000256" key="10">
    <source>
        <dbReference type="ARBA" id="ARBA00023242"/>
    </source>
</evidence>
<feature type="coiled-coil region" evidence="12">
    <location>
        <begin position="965"/>
        <end position="1030"/>
    </location>
</feature>
<dbReference type="STRING" id="667725.A0A0L0FNE9"/>
<dbReference type="GO" id="GO:0005634">
    <property type="term" value="C:nucleus"/>
    <property type="evidence" value="ECO:0007669"/>
    <property type="project" value="UniProtKB-SubCell"/>
</dbReference>
<dbReference type="GO" id="GO:0007076">
    <property type="term" value="P:mitotic chromosome condensation"/>
    <property type="evidence" value="ECO:0007669"/>
    <property type="project" value="TreeGrafter"/>
</dbReference>
<evidence type="ECO:0000256" key="5">
    <source>
        <dbReference type="ARBA" id="ARBA00022741"/>
    </source>
</evidence>
<evidence type="ECO:0000256" key="8">
    <source>
        <dbReference type="ARBA" id="ARBA00023054"/>
    </source>
</evidence>
<dbReference type="InterPro" id="IPR027417">
    <property type="entry name" value="P-loop_NTPase"/>
</dbReference>
<evidence type="ECO:0000256" key="4">
    <source>
        <dbReference type="ARBA" id="ARBA00022618"/>
    </source>
</evidence>
<dbReference type="eggNOG" id="KOG0996">
    <property type="taxonomic scope" value="Eukaryota"/>
</dbReference>
<keyword evidence="8 12" id="KW-0175">Coiled coil</keyword>
<name>A0A0L0FNE9_9EUKA</name>
<keyword evidence="7" id="KW-0067">ATP-binding</keyword>
<dbReference type="SUPFAM" id="SSF75553">
    <property type="entry name" value="Smc hinge domain"/>
    <property type="match status" value="1"/>
</dbReference>
<dbReference type="GO" id="GO:0051301">
    <property type="term" value="P:cell division"/>
    <property type="evidence" value="ECO:0007669"/>
    <property type="project" value="UniProtKB-KW"/>
</dbReference>
<comment type="subcellular location">
    <subcellularLocation>
        <location evidence="1">Nucleus</location>
    </subcellularLocation>
</comment>
<feature type="coiled-coil region" evidence="12">
    <location>
        <begin position="672"/>
        <end position="706"/>
    </location>
</feature>
<evidence type="ECO:0000256" key="6">
    <source>
        <dbReference type="ARBA" id="ARBA00022776"/>
    </source>
</evidence>
<dbReference type="InterPro" id="IPR024704">
    <property type="entry name" value="SMC"/>
</dbReference>
<dbReference type="PANTHER" id="PTHR18937:SF172">
    <property type="entry name" value="STRUCTURAL MAINTENANCE OF CHROMOSOMES PROTEIN"/>
    <property type="match status" value="1"/>
</dbReference>
<dbReference type="SMART" id="SM00968">
    <property type="entry name" value="SMC_hinge"/>
    <property type="match status" value="1"/>
</dbReference>
<dbReference type="InterPro" id="IPR003395">
    <property type="entry name" value="RecF/RecN/SMC_N"/>
</dbReference>
<evidence type="ECO:0000256" key="3">
    <source>
        <dbReference type="ARBA" id="ARBA00018693"/>
    </source>
</evidence>
<dbReference type="InterPro" id="IPR036277">
    <property type="entry name" value="SMC_hinge_sf"/>
</dbReference>
<comment type="similarity">
    <text evidence="2">Belongs to the SMC family. SMC4 subfamily.</text>
</comment>
<feature type="domain" description="SMC hinge" evidence="14">
    <location>
        <begin position="508"/>
        <end position="624"/>
    </location>
</feature>
<evidence type="ECO:0000256" key="13">
    <source>
        <dbReference type="SAM" id="MobiDB-lite"/>
    </source>
</evidence>
<evidence type="ECO:0000313" key="16">
    <source>
        <dbReference type="Proteomes" id="UP000054560"/>
    </source>
</evidence>
<evidence type="ECO:0000313" key="15">
    <source>
        <dbReference type="EMBL" id="KNC78249.1"/>
    </source>
</evidence>
<dbReference type="Pfam" id="PF06470">
    <property type="entry name" value="SMC_hinge"/>
    <property type="match status" value="1"/>
</dbReference>
<dbReference type="GO" id="GO:0005524">
    <property type="term" value="F:ATP binding"/>
    <property type="evidence" value="ECO:0007669"/>
    <property type="project" value="UniProtKB-KW"/>
</dbReference>
<keyword evidence="16" id="KW-1185">Reference proteome</keyword>
<dbReference type="Gene3D" id="1.20.1060.20">
    <property type="match status" value="1"/>
</dbReference>
<dbReference type="RefSeq" id="XP_014152151.1">
    <property type="nucleotide sequence ID" value="XM_014296676.1"/>
</dbReference>
<evidence type="ECO:0000259" key="14">
    <source>
        <dbReference type="SMART" id="SM00968"/>
    </source>
</evidence>
<accession>A0A0L0FNE9</accession>
<dbReference type="Pfam" id="PF02463">
    <property type="entry name" value="SMC_N"/>
    <property type="match status" value="1"/>
</dbReference>
<dbReference type="InterPro" id="IPR010935">
    <property type="entry name" value="SMC_hinge"/>
</dbReference>
<feature type="coiled-coil region" evidence="12">
    <location>
        <begin position="162"/>
        <end position="189"/>
    </location>
</feature>
<evidence type="ECO:0000256" key="12">
    <source>
        <dbReference type="SAM" id="Coils"/>
    </source>
</evidence>
<dbReference type="FunFam" id="3.40.50.300:FF:000481">
    <property type="entry name" value="Structural maintenance of chromosomes 4"/>
    <property type="match status" value="1"/>
</dbReference>
<evidence type="ECO:0000256" key="7">
    <source>
        <dbReference type="ARBA" id="ARBA00022840"/>
    </source>
</evidence>
<evidence type="ECO:0000256" key="1">
    <source>
        <dbReference type="ARBA" id="ARBA00004123"/>
    </source>
</evidence>
<dbReference type="EMBL" id="KQ242528">
    <property type="protein sequence ID" value="KNC78249.1"/>
    <property type="molecule type" value="Genomic_DNA"/>
</dbReference>
<evidence type="ECO:0000256" key="11">
    <source>
        <dbReference type="ARBA" id="ARBA00023306"/>
    </source>
</evidence>